<feature type="compositionally biased region" description="Polar residues" evidence="5">
    <location>
        <begin position="559"/>
        <end position="581"/>
    </location>
</feature>
<sequence>MESTDSVEVNQIKIKEEKEESPSFRCNLFDSEVVHKISQILLLGLSTACVDNTTGDLFKGPAIVAVDMKKEMVDYFTQRSETYVAESVVQEGGADAENYDHPTDVISDFVDDFTSLKRNLFGRVSGWLLSERREDRIDDFVQEMEISGFWSNDRREAIAQTLLKNVDFKNMYTCDMKYGTMEELDAHSEECKFRIMSCPNEGCAISFCAVHKDKHDAICSFRYLPCEQGCSETIMRHEMDRHCITVCPMKLVNCKFYSVGCQATIPVCKIDVHIAEAFQSHVQNILKIIHKEASVEDLKYRFEQHEKSSSFSDLSEFRDVRSLTNAVKKLDAKLGPLEHVPVKEENLEPEIVSAPSSEDSEKQTAEKNLEPEVVSAQPSNDSEKQIAEKNLAPEVESAKISENLEKQNAEKVPEKAEMQKEVTMEPKNQVCETNPEPAILPRQVSDNKIHEVNPEAEIKPGQFSEKPENQYHEQHQERQIVEPAHLSMKSENDVHEEILGTESKPKSVSESDNRSREKAHEAEVVLEEVLEELEKQDAEEVNTNRTNKPEEVLEESDTQVHNSHTTTPSKKVSKELNSQSESSDEENTVAATIPQSEKVSEELSSHSESSDEENTVAATIPEQEPDESGKHVKTSHPDL</sequence>
<feature type="compositionally biased region" description="Basic and acidic residues" evidence="5">
    <location>
        <begin position="627"/>
        <end position="639"/>
    </location>
</feature>
<dbReference type="GO" id="GO:0008270">
    <property type="term" value="F:zinc ion binding"/>
    <property type="evidence" value="ECO:0007669"/>
    <property type="project" value="UniProtKB-KW"/>
</dbReference>
<feature type="region of interest" description="Disordered" evidence="5">
    <location>
        <begin position="401"/>
        <end position="639"/>
    </location>
</feature>
<dbReference type="AlphaFoldDB" id="A0A4Y7LC34"/>
<protein>
    <recommendedName>
        <fullName evidence="6">TRAF-type domain-containing protein</fullName>
    </recommendedName>
</protein>
<organism evidence="7 8">
    <name type="scientific">Papaver somniferum</name>
    <name type="common">Opium poppy</name>
    <dbReference type="NCBI Taxonomy" id="3469"/>
    <lineage>
        <taxon>Eukaryota</taxon>
        <taxon>Viridiplantae</taxon>
        <taxon>Streptophyta</taxon>
        <taxon>Embryophyta</taxon>
        <taxon>Tracheophyta</taxon>
        <taxon>Spermatophyta</taxon>
        <taxon>Magnoliopsida</taxon>
        <taxon>Ranunculales</taxon>
        <taxon>Papaveraceae</taxon>
        <taxon>Papaveroideae</taxon>
        <taxon>Papaver</taxon>
    </lineage>
</organism>
<feature type="compositionally biased region" description="Basic and acidic residues" evidence="5">
    <location>
        <begin position="401"/>
        <end position="424"/>
    </location>
</feature>
<feature type="zinc finger region" description="TRAF-type" evidence="4">
    <location>
        <begin position="215"/>
        <end position="266"/>
    </location>
</feature>
<evidence type="ECO:0000259" key="6">
    <source>
        <dbReference type="PROSITE" id="PS50145"/>
    </source>
</evidence>
<keyword evidence="8" id="KW-1185">Reference proteome</keyword>
<feature type="compositionally biased region" description="Basic and acidic residues" evidence="5">
    <location>
        <begin position="445"/>
        <end position="458"/>
    </location>
</feature>
<evidence type="ECO:0000256" key="3">
    <source>
        <dbReference type="ARBA" id="ARBA00022833"/>
    </source>
</evidence>
<dbReference type="Gene3D" id="3.30.40.10">
    <property type="entry name" value="Zinc/RING finger domain, C3HC4 (zinc finger)"/>
    <property type="match status" value="1"/>
</dbReference>
<proteinExistence type="predicted"/>
<dbReference type="EMBL" id="CM010725">
    <property type="protein sequence ID" value="RZC82242.1"/>
    <property type="molecule type" value="Genomic_DNA"/>
</dbReference>
<keyword evidence="3 4" id="KW-0862">Zinc</keyword>
<evidence type="ECO:0000256" key="5">
    <source>
        <dbReference type="SAM" id="MobiDB-lite"/>
    </source>
</evidence>
<evidence type="ECO:0000256" key="4">
    <source>
        <dbReference type="PROSITE-ProRule" id="PRU00207"/>
    </source>
</evidence>
<evidence type="ECO:0000256" key="1">
    <source>
        <dbReference type="ARBA" id="ARBA00022723"/>
    </source>
</evidence>
<feature type="compositionally biased region" description="Basic and acidic residues" evidence="5">
    <location>
        <begin position="488"/>
        <end position="523"/>
    </location>
</feature>
<dbReference type="PANTHER" id="PTHR10131">
    <property type="entry name" value="TNF RECEPTOR ASSOCIATED FACTOR"/>
    <property type="match status" value="1"/>
</dbReference>
<feature type="compositionally biased region" description="Basic and acidic residues" evidence="5">
    <location>
        <begin position="465"/>
        <end position="480"/>
    </location>
</feature>
<dbReference type="STRING" id="3469.A0A4Y7LC34"/>
<evidence type="ECO:0000256" key="2">
    <source>
        <dbReference type="ARBA" id="ARBA00022771"/>
    </source>
</evidence>
<accession>A0A4Y7LC34</accession>
<feature type="region of interest" description="Disordered" evidence="5">
    <location>
        <begin position="345"/>
        <end position="384"/>
    </location>
</feature>
<evidence type="ECO:0000313" key="7">
    <source>
        <dbReference type="EMBL" id="RZC82242.1"/>
    </source>
</evidence>
<gene>
    <name evidence="7" type="ORF">C5167_045028</name>
</gene>
<dbReference type="InterPro" id="IPR001293">
    <property type="entry name" value="Znf_TRAF"/>
</dbReference>
<reference evidence="7 8" key="1">
    <citation type="journal article" date="2018" name="Science">
        <title>The opium poppy genome and morphinan production.</title>
        <authorList>
            <person name="Guo L."/>
            <person name="Winzer T."/>
            <person name="Yang X."/>
            <person name="Li Y."/>
            <person name="Ning Z."/>
            <person name="He Z."/>
            <person name="Teodor R."/>
            <person name="Lu Y."/>
            <person name="Bowser T.A."/>
            <person name="Graham I.A."/>
            <person name="Ye K."/>
        </authorList>
    </citation>
    <scope>NUCLEOTIDE SEQUENCE [LARGE SCALE GENOMIC DNA]</scope>
    <source>
        <strain evidence="8">cv. HN1</strain>
        <tissue evidence="7">Leaves</tissue>
    </source>
</reference>
<dbReference type="InterPro" id="IPR013083">
    <property type="entry name" value="Znf_RING/FYVE/PHD"/>
</dbReference>
<dbReference type="PANTHER" id="PTHR10131:SF161">
    <property type="entry name" value="F26K24.24 PROTEIN"/>
    <property type="match status" value="1"/>
</dbReference>
<keyword evidence="2 4" id="KW-0863">Zinc-finger</keyword>
<dbReference type="PROSITE" id="PS50145">
    <property type="entry name" value="ZF_TRAF"/>
    <property type="match status" value="1"/>
</dbReference>
<dbReference type="Proteomes" id="UP000316621">
    <property type="component" value="Chromosome 11"/>
</dbReference>
<name>A0A4Y7LC34_PAPSO</name>
<dbReference type="Gramene" id="RZC82242">
    <property type="protein sequence ID" value="RZC82242"/>
    <property type="gene ID" value="C5167_045028"/>
</dbReference>
<dbReference type="OMA" id="ECKFRIM"/>
<feature type="compositionally biased region" description="Basic and acidic residues" evidence="5">
    <location>
        <begin position="598"/>
        <end position="609"/>
    </location>
</feature>
<keyword evidence="1 4" id="KW-0479">Metal-binding</keyword>
<dbReference type="OrthoDB" id="1737200at2759"/>
<feature type="compositionally biased region" description="Basic and acidic residues" evidence="5">
    <location>
        <begin position="359"/>
        <end position="370"/>
    </location>
</feature>
<dbReference type="Pfam" id="PF02176">
    <property type="entry name" value="zf-TRAF"/>
    <property type="match status" value="1"/>
</dbReference>
<feature type="domain" description="TRAF-type" evidence="6">
    <location>
        <begin position="215"/>
        <end position="266"/>
    </location>
</feature>
<dbReference type="SUPFAM" id="SSF49599">
    <property type="entry name" value="TRAF domain-like"/>
    <property type="match status" value="1"/>
</dbReference>
<evidence type="ECO:0000313" key="8">
    <source>
        <dbReference type="Proteomes" id="UP000316621"/>
    </source>
</evidence>